<name>A0ABX2I6Y4_BLAHA</name>
<dbReference type="SUPFAM" id="SSF52317">
    <property type="entry name" value="Class I glutamine amidotransferase-like"/>
    <property type="match status" value="1"/>
</dbReference>
<reference evidence="2 3" key="1">
    <citation type="journal article" date="2020" name="Cell Host Microbe">
        <title>Functional and Genomic Variation between Human-Derived Isolates of Lachnospiraceae Reveals Inter- and Intra-Species Diversity.</title>
        <authorList>
            <person name="Sorbara M.T."/>
            <person name="Littmann E.R."/>
            <person name="Fontana E."/>
            <person name="Moody T.U."/>
            <person name="Kohout C.E."/>
            <person name="Gjonbalaj M."/>
            <person name="Eaton V."/>
            <person name="Seok R."/>
            <person name="Leiner I.M."/>
            <person name="Pamer E.G."/>
        </authorList>
    </citation>
    <scope>NUCLEOTIDE SEQUENCE [LARGE SCALE GENOMIC DNA]</scope>
    <source>
        <strain evidence="2 3">MSK.15.26</strain>
    </source>
</reference>
<dbReference type="InterPro" id="IPR029062">
    <property type="entry name" value="Class_I_gatase-like"/>
</dbReference>
<keyword evidence="3" id="KW-1185">Reference proteome</keyword>
<sequence>MAKVCVFTADGFEEIEGLTVVDLLRRAGAEVQMVSISNTKTVTGSHNIVLQADVLFEEADYSKMDLLVLPGGMPGTLHLGEHTGLCRLLQDFAAEGKKVAAICAAPSVLGALGILKEKKAVCYPGFEEKLTGAQVGTQEVARDGNITTSRGLGTAIPFALELISQLYGEEKAREIQKSIIFRENL</sequence>
<proteinExistence type="predicted"/>
<dbReference type="InterPro" id="IPR050325">
    <property type="entry name" value="Prot/Nucl_acid_deglycase"/>
</dbReference>
<dbReference type="Gene3D" id="3.40.50.880">
    <property type="match status" value="1"/>
</dbReference>
<evidence type="ECO:0000313" key="3">
    <source>
        <dbReference type="Proteomes" id="UP000822142"/>
    </source>
</evidence>
<dbReference type="InterPro" id="IPR002818">
    <property type="entry name" value="DJ-1/PfpI"/>
</dbReference>
<evidence type="ECO:0000259" key="1">
    <source>
        <dbReference type="Pfam" id="PF01965"/>
    </source>
</evidence>
<feature type="domain" description="DJ-1/PfpI" evidence="1">
    <location>
        <begin position="2"/>
        <end position="164"/>
    </location>
</feature>
<protein>
    <submittedName>
        <fullName evidence="2">DJ-1/PfpI family protein</fullName>
    </submittedName>
</protein>
<dbReference type="Pfam" id="PF01965">
    <property type="entry name" value="DJ-1_PfpI"/>
    <property type="match status" value="1"/>
</dbReference>
<dbReference type="PANTHER" id="PTHR48094">
    <property type="entry name" value="PROTEIN/NUCLEIC ACID DEGLYCASE DJ-1-RELATED"/>
    <property type="match status" value="1"/>
</dbReference>
<dbReference type="Proteomes" id="UP000822142">
    <property type="component" value="Unassembled WGS sequence"/>
</dbReference>
<gene>
    <name evidence="2" type="ORF">G5A70_02230</name>
</gene>
<comment type="caution">
    <text evidence="2">The sequence shown here is derived from an EMBL/GenBank/DDBJ whole genome shotgun (WGS) entry which is preliminary data.</text>
</comment>
<dbReference type="RefSeq" id="WP_173747598.1">
    <property type="nucleotide sequence ID" value="NZ_JAAITA010000002.1"/>
</dbReference>
<dbReference type="PANTHER" id="PTHR48094:SF12">
    <property type="entry name" value="PARKINSON DISEASE PROTEIN 7 HOMOLOG"/>
    <property type="match status" value="1"/>
</dbReference>
<accession>A0ABX2I6Y4</accession>
<dbReference type="NCBIfam" id="TIGR01383">
    <property type="entry name" value="not_thiJ"/>
    <property type="match status" value="1"/>
</dbReference>
<dbReference type="EMBL" id="JAAITA010000002">
    <property type="protein sequence ID" value="NSJ85026.1"/>
    <property type="molecule type" value="Genomic_DNA"/>
</dbReference>
<dbReference type="CDD" id="cd03135">
    <property type="entry name" value="GATase1_DJ-1"/>
    <property type="match status" value="1"/>
</dbReference>
<organism evidence="2 3">
    <name type="scientific">Blautia hansenii</name>
    <name type="common">Ruminococcus hansenii</name>
    <dbReference type="NCBI Taxonomy" id="1322"/>
    <lineage>
        <taxon>Bacteria</taxon>
        <taxon>Bacillati</taxon>
        <taxon>Bacillota</taxon>
        <taxon>Clostridia</taxon>
        <taxon>Lachnospirales</taxon>
        <taxon>Lachnospiraceae</taxon>
        <taxon>Blautia</taxon>
    </lineage>
</organism>
<evidence type="ECO:0000313" key="2">
    <source>
        <dbReference type="EMBL" id="NSJ85026.1"/>
    </source>
</evidence>
<dbReference type="InterPro" id="IPR006287">
    <property type="entry name" value="DJ-1"/>
</dbReference>